<dbReference type="RefSeq" id="YP_009609511.1">
    <property type="nucleotide sequence ID" value="NC_041996.1"/>
</dbReference>
<dbReference type="GO" id="GO:0006508">
    <property type="term" value="P:proteolysis"/>
    <property type="evidence" value="ECO:0007669"/>
    <property type="project" value="UniProtKB-KW"/>
</dbReference>
<name>A0A1Z1LXP2_9CAUD</name>
<evidence type="ECO:0000259" key="1">
    <source>
        <dbReference type="Pfam" id="PF26097"/>
    </source>
</evidence>
<dbReference type="InterPro" id="IPR016594">
    <property type="entry name" value="Inh_T4"/>
</dbReference>
<dbReference type="InterPro" id="IPR059055">
    <property type="entry name" value="Inh_C"/>
</dbReference>
<accession>A0A1Z1LXP2</accession>
<protein>
    <submittedName>
        <fullName evidence="3">Inhibitor of prohead protease</fullName>
    </submittedName>
</protein>
<dbReference type="OrthoDB" id="8009at10239"/>
<keyword evidence="3" id="KW-0645">Protease</keyword>
<dbReference type="EMBL" id="MF036690">
    <property type="protein sequence ID" value="ARW57609.1"/>
    <property type="molecule type" value="Genomic_DNA"/>
</dbReference>
<feature type="domain" description="Inh N-terminal" evidence="1">
    <location>
        <begin position="1"/>
        <end position="50"/>
    </location>
</feature>
<reference evidence="3 4" key="1">
    <citation type="submission" date="2017-04" db="EMBL/GenBank/DDBJ databases">
        <title>Environmental T4-family bacteriophages evolve to escape abortive infection via multiple routes in a bacterial host employing altruistic suicide through Type III toxin-antitoxin systems.</title>
        <authorList>
            <person name="Chen B."/>
            <person name="Salmond G.P.C."/>
            <person name="Akusobi C."/>
            <person name="Fang X."/>
        </authorList>
    </citation>
    <scope>NUCLEOTIDE SEQUENCE [LARGE SCALE GENOMIC DNA]</scope>
</reference>
<feature type="domain" description="Inh C-terminal" evidence="2">
    <location>
        <begin position="175"/>
        <end position="236"/>
    </location>
</feature>
<evidence type="ECO:0000259" key="2">
    <source>
        <dbReference type="Pfam" id="PF26098"/>
    </source>
</evidence>
<dbReference type="GO" id="GO:0008233">
    <property type="term" value="F:peptidase activity"/>
    <property type="evidence" value="ECO:0007669"/>
    <property type="project" value="UniProtKB-KW"/>
</dbReference>
<dbReference type="GeneID" id="40085595"/>
<dbReference type="Pfam" id="PF26097">
    <property type="entry name" value="Phage_Inh_N"/>
    <property type="match status" value="1"/>
</dbReference>
<evidence type="ECO:0000313" key="3">
    <source>
        <dbReference type="EMBL" id="ARW57609.1"/>
    </source>
</evidence>
<dbReference type="Pfam" id="PF26098">
    <property type="entry name" value="Phage_Inh_C"/>
    <property type="match status" value="1"/>
</dbReference>
<dbReference type="PIRSF" id="PIRSF012159">
    <property type="entry name" value="Inh_gp21_prd"/>
    <property type="match status" value="1"/>
</dbReference>
<sequence>MIDKIYVDELRGLDKKEAKDKLAEYAAGFNITLKKTKSFDNMLIDLETEMAELANEPMPEDEGGMSITDLIQADDELTGASIFKDEAKEEAKSLLIDSIGEPTVSPVMVTSIEEPIGETITVVRNEGIETVEASPLSQEDVPVLEQAIKDIIESELFELPKGFSPTLMSMGKAPGYVTLPWWIYQWIIENPEWKSNPHSFPHHYGIDTLLSLIYYIKRDGQVRIRETRNSRFFILN</sequence>
<dbReference type="InterPro" id="IPR059054">
    <property type="entry name" value="Inh_N"/>
</dbReference>
<keyword evidence="3" id="KW-0378">Hydrolase</keyword>
<keyword evidence="4" id="KW-1185">Reference proteome</keyword>
<dbReference type="Proteomes" id="UP000225148">
    <property type="component" value="Segment"/>
</dbReference>
<proteinExistence type="predicted"/>
<evidence type="ECO:0000313" key="4">
    <source>
        <dbReference type="Proteomes" id="UP000225148"/>
    </source>
</evidence>
<dbReference type="KEGG" id="vg:40085595"/>
<organism evidence="3 4">
    <name type="scientific">Serratia phage CHI14</name>
    <dbReference type="NCBI Taxonomy" id="2006941"/>
    <lineage>
        <taxon>Viruses</taxon>
        <taxon>Duplodnaviria</taxon>
        <taxon>Heunggongvirae</taxon>
        <taxon>Uroviricota</taxon>
        <taxon>Caudoviricetes</taxon>
        <taxon>Pantevenvirales</taxon>
        <taxon>Straboviridae</taxon>
        <taxon>Tevenvirinae</taxon>
        <taxon>Winklervirus</taxon>
        <taxon>Winklervirus chi14</taxon>
    </lineage>
</organism>